<dbReference type="RefSeq" id="WP_081182943.1">
    <property type="nucleotide sequence ID" value="NZ_MJEA01000003.1"/>
</dbReference>
<proteinExistence type="predicted"/>
<evidence type="ECO:0000256" key="1">
    <source>
        <dbReference type="SAM" id="Phobius"/>
    </source>
</evidence>
<evidence type="ECO:0000313" key="2">
    <source>
        <dbReference type="EMBL" id="OQO70661.1"/>
    </source>
</evidence>
<feature type="transmembrane region" description="Helical" evidence="1">
    <location>
        <begin position="62"/>
        <end position="79"/>
    </location>
</feature>
<gene>
    <name evidence="2" type="ORF">BH747_04460</name>
</gene>
<comment type="caution">
    <text evidence="2">The sequence shown here is derived from an EMBL/GenBank/DDBJ whole genome shotgun (WGS) entry which is preliminary data.</text>
</comment>
<feature type="transmembrane region" description="Helical" evidence="1">
    <location>
        <begin position="88"/>
        <end position="107"/>
    </location>
</feature>
<dbReference type="OrthoDB" id="2195050at2"/>
<keyword evidence="1" id="KW-1133">Transmembrane helix</keyword>
<evidence type="ECO:0000313" key="3">
    <source>
        <dbReference type="Proteomes" id="UP000192477"/>
    </source>
</evidence>
<keyword evidence="1" id="KW-0812">Transmembrane</keyword>
<dbReference type="EMBL" id="MJEA01000003">
    <property type="protein sequence ID" value="OQO70661.1"/>
    <property type="molecule type" value="Genomic_DNA"/>
</dbReference>
<feature type="transmembrane region" description="Helical" evidence="1">
    <location>
        <begin position="31"/>
        <end position="50"/>
    </location>
</feature>
<dbReference type="Proteomes" id="UP000192477">
    <property type="component" value="Unassembled WGS sequence"/>
</dbReference>
<protein>
    <submittedName>
        <fullName evidence="2">Uncharacterized protein</fullName>
    </submittedName>
</protein>
<dbReference type="AlphaFoldDB" id="A0A1V8YV39"/>
<reference evidence="2 3" key="1">
    <citation type="journal article" date="2017" name="BMC Microbiol.">
        <title>Comparative genomics of Enterococcus spp. isolated from bovine feces.</title>
        <authorList>
            <person name="Beukers A.G."/>
            <person name="Zaheer R."/>
            <person name="Goji N."/>
            <person name="Amoako K.K."/>
            <person name="Chaves A.V."/>
            <person name="Ward M.P."/>
            <person name="McAllister T.A."/>
        </authorList>
    </citation>
    <scope>NUCLEOTIDE SEQUENCE [LARGE SCALE GENOMIC DNA]</scope>
    <source>
        <strain evidence="2 3">F1129D 143</strain>
    </source>
</reference>
<accession>A0A1V8YV39</accession>
<sequence>MYWFIFIIFILQMEEKRNKDSLIFDFKRGSLVAILLSVIMFSFFVNRSIMNDPRNHNIHSNLWLNYTVPFTLCFLGLCAKQLSRWTRILILSLGFFWFSYLALHYLIGFHNPYWETLHLKPLHWLSFPR</sequence>
<organism evidence="2 3">
    <name type="scientific">Enterococcus villorum</name>
    <dbReference type="NCBI Taxonomy" id="112904"/>
    <lineage>
        <taxon>Bacteria</taxon>
        <taxon>Bacillati</taxon>
        <taxon>Bacillota</taxon>
        <taxon>Bacilli</taxon>
        <taxon>Lactobacillales</taxon>
        <taxon>Enterococcaceae</taxon>
        <taxon>Enterococcus</taxon>
    </lineage>
</organism>
<keyword evidence="1" id="KW-0472">Membrane</keyword>
<name>A0A1V8YV39_9ENTE</name>